<dbReference type="eggNOG" id="ENOG502RI9V">
    <property type="taxonomic scope" value="Eukaryota"/>
</dbReference>
<dbReference type="HOGENOM" id="CLU_071218_0_0_1"/>
<dbReference type="OMA" id="YEMDFDG"/>
<keyword evidence="2" id="KW-1185">Reference proteome</keyword>
<sequence length="265" mass="31157">MRKAHPPSFAIDGVKFSNFLRECGLQPTVLSIGDVAFLFARNVASGSHYEMDFDGFVQALETIASLVYPPVPLKKKKKHANKRRQYCGGQQRNDDGKEAEEGFMVAPSSPLASLVFERLLFVPSMAVIWYKLIDSWRLEKKLELLTVYAREYCAATRIRAVWKQYMIKRIHLVTLLRMKAERHAATTIQSYERRRRQYAPFQRLRQATIHAQRRIHAHHQLRCLRAQRAAFVEAMRVRIVKWMQQQLHVLREWKKINVVWVARRE</sequence>
<evidence type="ECO:0000313" key="2">
    <source>
        <dbReference type="Proteomes" id="UP000019132"/>
    </source>
</evidence>
<dbReference type="EMBL" id="GL376573">
    <property type="status" value="NOT_ANNOTATED_CDS"/>
    <property type="molecule type" value="Genomic_DNA"/>
</dbReference>
<reference evidence="1" key="3">
    <citation type="submission" date="2015-02" db="UniProtKB">
        <authorList>
            <consortium name="EnsemblProtists"/>
        </authorList>
    </citation>
    <scope>IDENTIFICATION</scope>
    <source>
        <strain evidence="1">DAOM BR144</strain>
    </source>
</reference>
<reference evidence="2" key="2">
    <citation type="submission" date="2010-04" db="EMBL/GenBank/DDBJ databases">
        <authorList>
            <person name="Buell R."/>
            <person name="Hamilton J."/>
            <person name="Hostetler J."/>
        </authorList>
    </citation>
    <scope>NUCLEOTIDE SEQUENCE [LARGE SCALE GENOMIC DNA]</scope>
    <source>
        <strain evidence="2">DAOM:BR144</strain>
    </source>
</reference>
<protein>
    <recommendedName>
        <fullName evidence="3">EF-hand domain-containing protein</fullName>
    </recommendedName>
</protein>
<dbReference type="VEuPathDB" id="FungiDB:PYU1_G005602"/>
<dbReference type="InParanoid" id="K3WKX1"/>
<dbReference type="EnsemblProtists" id="PYU1_T005613">
    <property type="protein sequence ID" value="PYU1_T005613"/>
    <property type="gene ID" value="PYU1_G005602"/>
</dbReference>
<accession>K3WKX1</accession>
<proteinExistence type="predicted"/>
<evidence type="ECO:0008006" key="3">
    <source>
        <dbReference type="Google" id="ProtNLM"/>
    </source>
</evidence>
<organism evidence="1 2">
    <name type="scientific">Globisporangium ultimum (strain ATCC 200006 / CBS 805.95 / DAOM BR144)</name>
    <name type="common">Pythium ultimum</name>
    <dbReference type="NCBI Taxonomy" id="431595"/>
    <lineage>
        <taxon>Eukaryota</taxon>
        <taxon>Sar</taxon>
        <taxon>Stramenopiles</taxon>
        <taxon>Oomycota</taxon>
        <taxon>Peronosporomycetes</taxon>
        <taxon>Pythiales</taxon>
        <taxon>Pythiaceae</taxon>
        <taxon>Globisporangium</taxon>
    </lineage>
</organism>
<dbReference type="Gene3D" id="1.10.238.10">
    <property type="entry name" value="EF-hand"/>
    <property type="match status" value="1"/>
</dbReference>
<dbReference type="Proteomes" id="UP000019132">
    <property type="component" value="Unassembled WGS sequence"/>
</dbReference>
<dbReference type="AlphaFoldDB" id="K3WKX1"/>
<name>K3WKX1_GLOUD</name>
<dbReference type="SUPFAM" id="SSF47473">
    <property type="entry name" value="EF-hand"/>
    <property type="match status" value="1"/>
</dbReference>
<evidence type="ECO:0000313" key="1">
    <source>
        <dbReference type="EnsemblProtists" id="PYU1_T005613"/>
    </source>
</evidence>
<dbReference type="InterPro" id="IPR011992">
    <property type="entry name" value="EF-hand-dom_pair"/>
</dbReference>
<reference evidence="2" key="1">
    <citation type="journal article" date="2010" name="Genome Biol.">
        <title>Genome sequence of the necrotrophic plant pathogen Pythium ultimum reveals original pathogenicity mechanisms and effector repertoire.</title>
        <authorList>
            <person name="Levesque C.A."/>
            <person name="Brouwer H."/>
            <person name="Cano L."/>
            <person name="Hamilton J.P."/>
            <person name="Holt C."/>
            <person name="Huitema E."/>
            <person name="Raffaele S."/>
            <person name="Robideau G.P."/>
            <person name="Thines M."/>
            <person name="Win J."/>
            <person name="Zerillo M.M."/>
            <person name="Beakes G.W."/>
            <person name="Boore J.L."/>
            <person name="Busam D."/>
            <person name="Dumas B."/>
            <person name="Ferriera S."/>
            <person name="Fuerstenberg S.I."/>
            <person name="Gachon C.M."/>
            <person name="Gaulin E."/>
            <person name="Govers F."/>
            <person name="Grenville-Briggs L."/>
            <person name="Horner N."/>
            <person name="Hostetler J."/>
            <person name="Jiang R.H."/>
            <person name="Johnson J."/>
            <person name="Krajaejun T."/>
            <person name="Lin H."/>
            <person name="Meijer H.J."/>
            <person name="Moore B."/>
            <person name="Morris P."/>
            <person name="Phuntmart V."/>
            <person name="Puiu D."/>
            <person name="Shetty J."/>
            <person name="Stajich J.E."/>
            <person name="Tripathy S."/>
            <person name="Wawra S."/>
            <person name="van West P."/>
            <person name="Whitty B.R."/>
            <person name="Coutinho P.M."/>
            <person name="Henrissat B."/>
            <person name="Martin F."/>
            <person name="Thomas P.D."/>
            <person name="Tyler B.M."/>
            <person name="De Vries R.P."/>
            <person name="Kamoun S."/>
            <person name="Yandell M."/>
            <person name="Tisserat N."/>
            <person name="Buell C.R."/>
        </authorList>
    </citation>
    <scope>NUCLEOTIDE SEQUENCE</scope>
    <source>
        <strain evidence="2">DAOM:BR144</strain>
    </source>
</reference>